<reference evidence="1 2" key="1">
    <citation type="submission" date="2011-08" db="EMBL/GenBank/DDBJ databases">
        <title>The Genome Sequence of Clostridium hathewayi WAL-18680.</title>
        <authorList>
            <consortium name="The Broad Institute Genome Sequencing Platform"/>
            <person name="Earl A."/>
            <person name="Ward D."/>
            <person name="Feldgarden M."/>
            <person name="Gevers D."/>
            <person name="Finegold S.M."/>
            <person name="Summanen P.H."/>
            <person name="Molitoris D.R."/>
            <person name="Song M."/>
            <person name="Daigneault M."/>
            <person name="Allen-Vercoe E."/>
            <person name="Young S.K."/>
            <person name="Zeng Q."/>
            <person name="Gargeya S."/>
            <person name="Fitzgerald M."/>
            <person name="Haas B."/>
            <person name="Abouelleil A."/>
            <person name="Alvarado L."/>
            <person name="Arachchi H.M."/>
            <person name="Berlin A."/>
            <person name="Brown A."/>
            <person name="Chapman S.B."/>
            <person name="Chen Z."/>
            <person name="Dunbar C."/>
            <person name="Freedman E."/>
            <person name="Gearin G."/>
            <person name="Gellesch M."/>
            <person name="Goldberg J."/>
            <person name="Griggs A."/>
            <person name="Gujja S."/>
            <person name="Heiman D."/>
            <person name="Howarth C."/>
            <person name="Larson L."/>
            <person name="Lui A."/>
            <person name="MacDonald P.J.P."/>
            <person name="Montmayeur A."/>
            <person name="Murphy C."/>
            <person name="Neiman D."/>
            <person name="Pearson M."/>
            <person name="Priest M."/>
            <person name="Roberts A."/>
            <person name="Saif S."/>
            <person name="Shea T."/>
            <person name="Shenoy N."/>
            <person name="Sisk P."/>
            <person name="Stolte C."/>
            <person name="Sykes S."/>
            <person name="Wortman J."/>
            <person name="Nusbaum C."/>
            <person name="Birren B."/>
        </authorList>
    </citation>
    <scope>NUCLEOTIDE SEQUENCE [LARGE SCALE GENOMIC DNA]</scope>
    <source>
        <strain evidence="1 2">WAL-18680</strain>
    </source>
</reference>
<dbReference type="OrthoDB" id="2067539at2"/>
<sequence length="170" mass="20305">MAEKMEERAEHMTAEMTGQPSEIEVLRERLLYAAGKYSDYCRYEETINNLVSEYDETLEVYHYEIWSNKSFGTIRDKAAEMLQVTGEIFQDMSDNALRELYYVMCEIVKLDEAAQREICGVTIPEDHFTEEEFREMISYWKEYAYSQSEALEKYLQVLREWNWSEENDSN</sequence>
<dbReference type="PATRIC" id="fig|742737.3.peg.2187"/>
<dbReference type="EMBL" id="ADLN01000044">
    <property type="protein sequence ID" value="EHI59831.1"/>
    <property type="molecule type" value="Genomic_DNA"/>
</dbReference>
<keyword evidence="2" id="KW-1185">Reference proteome</keyword>
<evidence type="ECO:0000313" key="1">
    <source>
        <dbReference type="EMBL" id="EHI59831.1"/>
    </source>
</evidence>
<gene>
    <name evidence="1" type="ORF">HMPREF9473_02162</name>
</gene>
<protein>
    <submittedName>
        <fullName evidence="1">Uncharacterized protein</fullName>
    </submittedName>
</protein>
<accession>G5IF85</accession>
<dbReference type="AlphaFoldDB" id="G5IF85"/>
<comment type="caution">
    <text evidence="1">The sequence shown here is derived from an EMBL/GenBank/DDBJ whole genome shotgun (WGS) entry which is preliminary data.</text>
</comment>
<organism evidence="1 2">
    <name type="scientific">Hungatella hathewayi WAL-18680</name>
    <dbReference type="NCBI Taxonomy" id="742737"/>
    <lineage>
        <taxon>Bacteria</taxon>
        <taxon>Bacillati</taxon>
        <taxon>Bacillota</taxon>
        <taxon>Clostridia</taxon>
        <taxon>Lachnospirales</taxon>
        <taxon>Lachnospiraceae</taxon>
        <taxon>Hungatella</taxon>
    </lineage>
</organism>
<dbReference type="HOGENOM" id="CLU_1674883_0_0_9"/>
<dbReference type="Proteomes" id="UP000005384">
    <property type="component" value="Unassembled WGS sequence"/>
</dbReference>
<proteinExistence type="predicted"/>
<name>G5IF85_9FIRM</name>
<evidence type="ECO:0000313" key="2">
    <source>
        <dbReference type="Proteomes" id="UP000005384"/>
    </source>
</evidence>
<dbReference type="RefSeq" id="WP_006780142.1">
    <property type="nucleotide sequence ID" value="NZ_CP040506.1"/>
</dbReference>